<evidence type="ECO:0000313" key="2">
    <source>
        <dbReference type="Proteomes" id="UP000324233"/>
    </source>
</evidence>
<dbReference type="OrthoDB" id="3078685at2"/>
<gene>
    <name evidence="1" type="ORF">OJF2_51610</name>
</gene>
<protein>
    <recommendedName>
        <fullName evidence="3">Hypervirulence associated protein TUDOR domain-containing protein</fullName>
    </recommendedName>
</protein>
<evidence type="ECO:0000313" key="1">
    <source>
        <dbReference type="EMBL" id="QEH36577.1"/>
    </source>
</evidence>
<dbReference type="AlphaFoldDB" id="A0A5B9W885"/>
<dbReference type="KEGG" id="agv:OJF2_51610"/>
<keyword evidence="2" id="KW-1185">Reference proteome</keyword>
<sequence>MSWGNRVKDIQVGDTVRYSRRWLQSTGTHTGDLPRAKGTVTAIKDYGSTKIATIDWGNPEIPERVNVANLSKVKQREIE</sequence>
<proteinExistence type="predicted"/>
<dbReference type="Proteomes" id="UP000324233">
    <property type="component" value="Chromosome"/>
</dbReference>
<dbReference type="EMBL" id="CP042997">
    <property type="protein sequence ID" value="QEH36577.1"/>
    <property type="molecule type" value="Genomic_DNA"/>
</dbReference>
<reference evidence="1 2" key="1">
    <citation type="submission" date="2019-08" db="EMBL/GenBank/DDBJ databases">
        <title>Deep-cultivation of Planctomycetes and their phenomic and genomic characterization uncovers novel biology.</title>
        <authorList>
            <person name="Wiegand S."/>
            <person name="Jogler M."/>
            <person name="Boedeker C."/>
            <person name="Pinto D."/>
            <person name="Vollmers J."/>
            <person name="Rivas-Marin E."/>
            <person name="Kohn T."/>
            <person name="Peeters S.H."/>
            <person name="Heuer A."/>
            <person name="Rast P."/>
            <person name="Oberbeckmann S."/>
            <person name="Bunk B."/>
            <person name="Jeske O."/>
            <person name="Meyerdierks A."/>
            <person name="Storesund J.E."/>
            <person name="Kallscheuer N."/>
            <person name="Luecker S."/>
            <person name="Lage O.M."/>
            <person name="Pohl T."/>
            <person name="Merkel B.J."/>
            <person name="Hornburger P."/>
            <person name="Mueller R.-W."/>
            <person name="Bruemmer F."/>
            <person name="Labrenz M."/>
            <person name="Spormann A.M."/>
            <person name="Op den Camp H."/>
            <person name="Overmann J."/>
            <person name="Amann R."/>
            <person name="Jetten M.S.M."/>
            <person name="Mascher T."/>
            <person name="Medema M.H."/>
            <person name="Devos D.P."/>
            <person name="Kaster A.-K."/>
            <person name="Ovreas L."/>
            <person name="Rohde M."/>
            <person name="Galperin M.Y."/>
            <person name="Jogler C."/>
        </authorList>
    </citation>
    <scope>NUCLEOTIDE SEQUENCE [LARGE SCALE GENOMIC DNA]</scope>
    <source>
        <strain evidence="1 2">OJF2</strain>
    </source>
</reference>
<accession>A0A5B9W885</accession>
<evidence type="ECO:0008006" key="3">
    <source>
        <dbReference type="Google" id="ProtNLM"/>
    </source>
</evidence>
<organism evidence="1 2">
    <name type="scientific">Aquisphaera giovannonii</name>
    <dbReference type="NCBI Taxonomy" id="406548"/>
    <lineage>
        <taxon>Bacteria</taxon>
        <taxon>Pseudomonadati</taxon>
        <taxon>Planctomycetota</taxon>
        <taxon>Planctomycetia</taxon>
        <taxon>Isosphaerales</taxon>
        <taxon>Isosphaeraceae</taxon>
        <taxon>Aquisphaera</taxon>
    </lineage>
</organism>
<name>A0A5B9W885_9BACT</name>
<dbReference type="RefSeq" id="WP_148596247.1">
    <property type="nucleotide sequence ID" value="NZ_CP042997.1"/>
</dbReference>